<dbReference type="PANTHER" id="PTHR33693">
    <property type="entry name" value="TYPE-5 URACIL-DNA GLYCOSYLASE"/>
    <property type="match status" value="1"/>
</dbReference>
<evidence type="ECO:0000256" key="6">
    <source>
        <dbReference type="ARBA" id="ARBA00023014"/>
    </source>
</evidence>
<feature type="domain" description="Uracil-DNA glycosylase-like" evidence="10">
    <location>
        <begin position="40"/>
        <end position="207"/>
    </location>
</feature>
<dbReference type="GO" id="GO:0051539">
    <property type="term" value="F:4 iron, 4 sulfur cluster binding"/>
    <property type="evidence" value="ECO:0007669"/>
    <property type="project" value="UniProtKB-KW"/>
</dbReference>
<evidence type="ECO:0000256" key="1">
    <source>
        <dbReference type="ARBA" id="ARBA00022485"/>
    </source>
</evidence>
<evidence type="ECO:0000256" key="8">
    <source>
        <dbReference type="ARBA" id="ARBA00023779"/>
    </source>
</evidence>
<dbReference type="PANTHER" id="PTHR33693:SF3">
    <property type="entry name" value="TYPE-5 URACIL-DNA GLYCOSYLASE"/>
    <property type="match status" value="1"/>
</dbReference>
<keyword evidence="4" id="KW-0378">Hydrolase</keyword>
<keyword evidence="3" id="KW-0227">DNA damage</keyword>
<evidence type="ECO:0000313" key="11">
    <source>
        <dbReference type="EMBL" id="WCL55735.1"/>
    </source>
</evidence>
<evidence type="ECO:0000256" key="4">
    <source>
        <dbReference type="ARBA" id="ARBA00022801"/>
    </source>
</evidence>
<keyword evidence="12" id="KW-1185">Reference proteome</keyword>
<gene>
    <name evidence="11" type="ORF">PH603_08195</name>
</gene>
<proteinExistence type="inferred from homology"/>
<accession>A0AAE9XUP7</accession>
<reference evidence="11" key="1">
    <citation type="submission" date="2023-01" db="EMBL/GenBank/DDBJ databases">
        <title>The genome sequence of Kordiimonadaceae bacterium 6D33.</title>
        <authorList>
            <person name="Liu Y."/>
        </authorList>
    </citation>
    <scope>NUCLEOTIDE SEQUENCE</scope>
    <source>
        <strain evidence="11">6D33</strain>
    </source>
</reference>
<dbReference type="InterPro" id="IPR005122">
    <property type="entry name" value="Uracil-DNA_glycosylase-like"/>
</dbReference>
<dbReference type="SUPFAM" id="SSF52141">
    <property type="entry name" value="Uracil-DNA glycosylase-like"/>
    <property type="match status" value="1"/>
</dbReference>
<evidence type="ECO:0000256" key="7">
    <source>
        <dbReference type="ARBA" id="ARBA00023204"/>
    </source>
</evidence>
<evidence type="ECO:0000256" key="3">
    <source>
        <dbReference type="ARBA" id="ARBA00022763"/>
    </source>
</evidence>
<dbReference type="AlphaFoldDB" id="A0AAE9XUP7"/>
<dbReference type="Pfam" id="PF03167">
    <property type="entry name" value="UDG"/>
    <property type="match status" value="1"/>
</dbReference>
<dbReference type="GO" id="GO:0033958">
    <property type="term" value="F:DNA-deoxyinosine glycosylase activity"/>
    <property type="evidence" value="ECO:0007669"/>
    <property type="project" value="InterPro"/>
</dbReference>
<organism evidence="11 12">
    <name type="scientific">Gimibacter soli</name>
    <dbReference type="NCBI Taxonomy" id="3024400"/>
    <lineage>
        <taxon>Bacteria</taxon>
        <taxon>Pseudomonadati</taxon>
        <taxon>Pseudomonadota</taxon>
        <taxon>Alphaproteobacteria</taxon>
        <taxon>Kordiimonadales</taxon>
        <taxon>Temperatibacteraceae</taxon>
        <taxon>Gimibacter</taxon>
    </lineage>
</organism>
<dbReference type="RefSeq" id="WP_289505592.1">
    <property type="nucleotide sequence ID" value="NZ_CP116805.1"/>
</dbReference>
<evidence type="ECO:0000256" key="5">
    <source>
        <dbReference type="ARBA" id="ARBA00023004"/>
    </source>
</evidence>
<comment type="similarity">
    <text evidence="8">Belongs to the uracil-DNA glycosylase (UDG) superfamily. Type 5 (UDGb) family.</text>
</comment>
<evidence type="ECO:0000256" key="2">
    <source>
        <dbReference type="ARBA" id="ARBA00022723"/>
    </source>
</evidence>
<dbReference type="InterPro" id="IPR051536">
    <property type="entry name" value="UDG_Type-4/5"/>
</dbReference>
<dbReference type="CDD" id="cd10031">
    <property type="entry name" value="UDG-F5_TTUDGB_like"/>
    <property type="match status" value="1"/>
</dbReference>
<dbReference type="SMART" id="SM00986">
    <property type="entry name" value="UDG"/>
    <property type="match status" value="1"/>
</dbReference>
<dbReference type="SMART" id="SM00987">
    <property type="entry name" value="UreE_C"/>
    <property type="match status" value="1"/>
</dbReference>
<evidence type="ECO:0000313" key="12">
    <source>
        <dbReference type="Proteomes" id="UP001217500"/>
    </source>
</evidence>
<sequence>MAAQSVPAEAPRDCPLCPRLVAFREANREKFPSYFNGAVESFGDEKARLLVVGLAPGLHGANQTGRPFTGDYAGDLLYFALKEKGFATGTYDKRPDDGFTLKDVLISNSVRCVPPENKPTPAEINTCRPFLISRMQAMPQVKVMLALGKIAHDSAVKAMGLKLSAYPFGHAAVHTLPDGRTLVDSYHCSRYNVNTGRLTTEMFLNVLDICRERL</sequence>
<keyword evidence="7" id="KW-0234">DNA repair</keyword>
<name>A0AAE9XUP7_9PROT</name>
<keyword evidence="6" id="KW-0411">Iron-sulfur</keyword>
<dbReference type="EMBL" id="CP116805">
    <property type="protein sequence ID" value="WCL55735.1"/>
    <property type="molecule type" value="Genomic_DNA"/>
</dbReference>
<dbReference type="InterPro" id="IPR044147">
    <property type="entry name" value="UdgB-like"/>
</dbReference>
<dbReference type="GO" id="GO:0004844">
    <property type="term" value="F:uracil DNA N-glycosylase activity"/>
    <property type="evidence" value="ECO:0007669"/>
    <property type="project" value="InterPro"/>
</dbReference>
<dbReference type="KEGG" id="gso:PH603_08195"/>
<dbReference type="GO" id="GO:0006284">
    <property type="term" value="P:base-excision repair"/>
    <property type="evidence" value="ECO:0007669"/>
    <property type="project" value="InterPro"/>
</dbReference>
<keyword evidence="2" id="KW-0479">Metal-binding</keyword>
<evidence type="ECO:0000256" key="9">
    <source>
        <dbReference type="ARBA" id="ARBA00023887"/>
    </source>
</evidence>
<keyword evidence="5" id="KW-0408">Iron</keyword>
<dbReference type="InterPro" id="IPR036895">
    <property type="entry name" value="Uracil-DNA_glycosylase-like_sf"/>
</dbReference>
<dbReference type="GO" id="GO:0046872">
    <property type="term" value="F:metal ion binding"/>
    <property type="evidence" value="ECO:0007669"/>
    <property type="project" value="UniProtKB-KW"/>
</dbReference>
<keyword evidence="1" id="KW-0004">4Fe-4S</keyword>
<dbReference type="Proteomes" id="UP001217500">
    <property type="component" value="Chromosome"/>
</dbReference>
<protein>
    <recommendedName>
        <fullName evidence="9">Type-5 uracil-DNA glycosylase</fullName>
    </recommendedName>
</protein>
<dbReference type="Gene3D" id="3.40.470.10">
    <property type="entry name" value="Uracil-DNA glycosylase-like domain"/>
    <property type="match status" value="1"/>
</dbReference>
<evidence type="ECO:0000259" key="10">
    <source>
        <dbReference type="SMART" id="SM00986"/>
    </source>
</evidence>